<evidence type="ECO:0000313" key="15">
    <source>
        <dbReference type="EMBL" id="RKF63236.1"/>
    </source>
</evidence>
<evidence type="ECO:0000256" key="4">
    <source>
        <dbReference type="ARBA" id="ARBA00022454"/>
    </source>
</evidence>
<dbReference type="GO" id="GO:0070034">
    <property type="term" value="F:telomerase RNA binding"/>
    <property type="evidence" value="ECO:0007669"/>
    <property type="project" value="TreeGrafter"/>
</dbReference>
<feature type="domain" description="Reverse transcriptase" evidence="14">
    <location>
        <begin position="609"/>
        <end position="936"/>
    </location>
</feature>
<dbReference type="SMART" id="SM00975">
    <property type="entry name" value="Telomerase_RBD"/>
    <property type="match status" value="1"/>
</dbReference>
<gene>
    <name evidence="15" type="ORF">GcC1_140005</name>
</gene>
<keyword evidence="11 13" id="KW-0539">Nucleus</keyword>
<dbReference type="InterPro" id="IPR000477">
    <property type="entry name" value="RT_dom"/>
</dbReference>
<evidence type="ECO:0000313" key="16">
    <source>
        <dbReference type="Proteomes" id="UP000285405"/>
    </source>
</evidence>
<evidence type="ECO:0000256" key="6">
    <source>
        <dbReference type="ARBA" id="ARBA00022695"/>
    </source>
</evidence>
<sequence length="1127" mass="129964">MTNKRKRKRSGTFTIHDNKSLKKREKGWVIRHAVLAHYYSHVSTLREYLNKLQLNSNTDEIESWAAANSGYDKQFVEVASFLDHTWIGTKSCNVVSQEEKWKHWNAFSQQSTDPASFFRNQGAESSQSKIVDFAIWLLFSKLYKPGKKDRHLLSQGYCKHATYNTRNQILKAPSNIAGMMLTYQNSHVTSMKASPWPQILTYLGSGGEKAMLDLILDYGIFVPLDDEHKNFYQLSGFPLSDLEIISKIDAPVSSVVKNSKICSRTPSLVKILRNRMMYGKGQINAKGGITFGLKRNHVLNRYPILNSIDKDNLNSDRNTTQILMYIFPRNFGLHNVFTYDSIQTNTVQPFHDYTLREEEINSKFPFSKNPKIPKRLRGKVINLVRRLQILHKRCPYKRLLEYYCPTGKKITREYLKSNSENCLPQISTEKSLGNGSDIESFLNIRDHLAKPSIMDYATPSAMVSAFCRAVLLRLIPHEFWGSEDSQTHNCRIFHRNVDQFVLRRRFETFSLHEATQDLKITNIEWLSTPGSTGKLCQSDISKRWEIFNQFIYYLYDSILIPLIQSNFYATESNSHRYCIFYFRHDVWQSVTQTTLSSLKSKLFEKLELKKAKRLLESRALGFSQLRVLPKETGVRPIMNLRKRIPNRGFKGTYGRSINSILAPIHSVLTLEKNSNPSRLGATLFSVGDLFKKLKTYKSIVGTKNPLYFAKVDVQAAFDTIPQNAVLELIQQVTTKDKYRISRHAEIKPGEDFNLDSGQKPSKRWKAQAHFPDDAEEFANILKSSSLPEKGGNIFVKNVVDRFFDRSELLRLLAQHVQQNVVKIQNDYYRQKQGISQGSVLSSLLCNFFYADLEATHLSFLHSRESLLLRLTDDFLLITTNLSHAKKFLKVMYKGFPSYGLKVSPPKTLVNFDISINGQRLSNLSDSTNFPYCGCLIDTNSLDISKDRTRWEKMRPSDSLTVEYSRAPGKIFQRKILKSFKLQLHTMFLDRKHNSFSTVLQNLYGAYLETATKTHAYISCLPSCKRPKTDLIIATIKTLVKIGEGLTRKGEIFVEESDDTAKNQNPKGLEDDIDKRVIQWLALTAFHQVFKKKQTLYHSFITWIETRTRLLERIQNIRLETIRQKING</sequence>
<evidence type="ECO:0000256" key="13">
    <source>
        <dbReference type="RuleBase" id="RU365061"/>
    </source>
</evidence>
<dbReference type="PRINTS" id="PR01365">
    <property type="entry name" value="TELOMERASERT"/>
</dbReference>
<name>A0A420I0L9_9PEZI</name>
<dbReference type="EMBL" id="MCBR01014066">
    <property type="protein sequence ID" value="RKF63236.1"/>
    <property type="molecule type" value="Genomic_DNA"/>
</dbReference>
<evidence type="ECO:0000256" key="11">
    <source>
        <dbReference type="ARBA" id="ARBA00023242"/>
    </source>
</evidence>
<dbReference type="GO" id="GO:0046872">
    <property type="term" value="F:metal ion binding"/>
    <property type="evidence" value="ECO:0007669"/>
    <property type="project" value="UniProtKB-KW"/>
</dbReference>
<evidence type="ECO:0000256" key="12">
    <source>
        <dbReference type="ARBA" id="ARBA00048173"/>
    </source>
</evidence>
<dbReference type="Pfam" id="PF00078">
    <property type="entry name" value="RVT_1"/>
    <property type="match status" value="1"/>
</dbReference>
<proteinExistence type="inferred from homology"/>
<keyword evidence="7 13" id="KW-0479">Metal-binding</keyword>
<dbReference type="InterPro" id="IPR021891">
    <property type="entry name" value="Telomerase_RBD"/>
</dbReference>
<dbReference type="Gene3D" id="1.10.132.70">
    <property type="match status" value="1"/>
</dbReference>
<dbReference type="PANTHER" id="PTHR12066">
    <property type="entry name" value="TELOMERASE REVERSE TRANSCRIPTASE"/>
    <property type="match status" value="1"/>
</dbReference>
<dbReference type="Gene3D" id="3.30.70.2630">
    <property type="match status" value="1"/>
</dbReference>
<dbReference type="GO" id="GO:0003720">
    <property type="term" value="F:telomerase activity"/>
    <property type="evidence" value="ECO:0007669"/>
    <property type="project" value="InterPro"/>
</dbReference>
<dbReference type="Pfam" id="PF12009">
    <property type="entry name" value="Telomerase_RBD"/>
    <property type="match status" value="1"/>
</dbReference>
<dbReference type="GO" id="GO:0000781">
    <property type="term" value="C:chromosome, telomeric region"/>
    <property type="evidence" value="ECO:0007669"/>
    <property type="project" value="UniProtKB-SubCell"/>
</dbReference>
<dbReference type="PROSITE" id="PS50878">
    <property type="entry name" value="RT_POL"/>
    <property type="match status" value="1"/>
</dbReference>
<keyword evidence="10 13" id="KW-0695">RNA-directed DNA polymerase</keyword>
<comment type="function">
    <text evidence="13">Telomerase is a ribonucleoprotein enzyme essential for the replication of chromosome termini in most eukaryotes. It elongates telomeres. It is a reverse transcriptase that adds simple sequence repeats to chromosome ends by copying a template sequence within the RNA component of the enzyme.</text>
</comment>
<accession>A0A420I0L9</accession>
<comment type="caution">
    <text evidence="15">The sequence shown here is derived from an EMBL/GenBank/DDBJ whole genome shotgun (WGS) entry which is preliminary data.</text>
</comment>
<dbReference type="GO" id="GO:0042162">
    <property type="term" value="F:telomeric DNA binding"/>
    <property type="evidence" value="ECO:0007669"/>
    <property type="project" value="TreeGrafter"/>
</dbReference>
<organism evidence="15 16">
    <name type="scientific">Golovinomyces cichoracearum</name>
    <dbReference type="NCBI Taxonomy" id="62708"/>
    <lineage>
        <taxon>Eukaryota</taxon>
        <taxon>Fungi</taxon>
        <taxon>Dikarya</taxon>
        <taxon>Ascomycota</taxon>
        <taxon>Pezizomycotina</taxon>
        <taxon>Leotiomycetes</taxon>
        <taxon>Erysiphales</taxon>
        <taxon>Erysiphaceae</taxon>
        <taxon>Golovinomyces</taxon>
    </lineage>
</organism>
<evidence type="ECO:0000256" key="5">
    <source>
        <dbReference type="ARBA" id="ARBA00022679"/>
    </source>
</evidence>
<protein>
    <recommendedName>
        <fullName evidence="3 13">Telomerase reverse transcriptase</fullName>
        <ecNumber evidence="2 13">2.7.7.49</ecNumber>
    </recommendedName>
    <alternativeName>
        <fullName evidence="13">Telomerase catalytic subunit</fullName>
    </alternativeName>
</protein>
<evidence type="ECO:0000256" key="9">
    <source>
        <dbReference type="ARBA" id="ARBA00022895"/>
    </source>
</evidence>
<keyword evidence="6 13" id="KW-0548">Nucleotidyltransferase</keyword>
<evidence type="ECO:0000256" key="10">
    <source>
        <dbReference type="ARBA" id="ARBA00022918"/>
    </source>
</evidence>
<dbReference type="InterPro" id="IPR043502">
    <property type="entry name" value="DNA/RNA_pol_sf"/>
</dbReference>
<dbReference type="InterPro" id="IPR049139">
    <property type="entry name" value="TERT_C"/>
</dbReference>
<comment type="catalytic activity">
    <reaction evidence="12 13">
        <text>DNA(n) + a 2'-deoxyribonucleoside 5'-triphosphate = DNA(n+1) + diphosphate</text>
        <dbReference type="Rhea" id="RHEA:22508"/>
        <dbReference type="Rhea" id="RHEA-COMP:17339"/>
        <dbReference type="Rhea" id="RHEA-COMP:17340"/>
        <dbReference type="ChEBI" id="CHEBI:33019"/>
        <dbReference type="ChEBI" id="CHEBI:61560"/>
        <dbReference type="ChEBI" id="CHEBI:173112"/>
        <dbReference type="EC" id="2.7.7.49"/>
    </reaction>
</comment>
<dbReference type="SUPFAM" id="SSF56672">
    <property type="entry name" value="DNA/RNA polymerases"/>
    <property type="match status" value="1"/>
</dbReference>
<evidence type="ECO:0000256" key="2">
    <source>
        <dbReference type="ARBA" id="ARBA00012493"/>
    </source>
</evidence>
<dbReference type="Gene3D" id="1.10.357.90">
    <property type="match status" value="1"/>
</dbReference>
<evidence type="ECO:0000259" key="14">
    <source>
        <dbReference type="PROSITE" id="PS50878"/>
    </source>
</evidence>
<evidence type="ECO:0000256" key="3">
    <source>
        <dbReference type="ARBA" id="ARBA00016182"/>
    </source>
</evidence>
<dbReference type="GO" id="GO:0007004">
    <property type="term" value="P:telomere maintenance via telomerase"/>
    <property type="evidence" value="ECO:0007669"/>
    <property type="project" value="TreeGrafter"/>
</dbReference>
<dbReference type="OrthoDB" id="289721at2759"/>
<keyword evidence="4 13" id="KW-0158">Chromosome</keyword>
<dbReference type="AlphaFoldDB" id="A0A420I0L9"/>
<evidence type="ECO:0000256" key="8">
    <source>
        <dbReference type="ARBA" id="ARBA00022842"/>
    </source>
</evidence>
<comment type="subcellular location">
    <subcellularLocation>
        <location evidence="13">Nucleus</location>
    </subcellularLocation>
    <subcellularLocation>
        <location evidence="13">Chromosome</location>
        <location evidence="13">Telomere</location>
    </subcellularLocation>
</comment>
<reference evidence="15 16" key="1">
    <citation type="journal article" date="2018" name="BMC Genomics">
        <title>Comparative genome analyses reveal sequence features reflecting distinct modes of host-adaptation between dicot and monocot powdery mildew.</title>
        <authorList>
            <person name="Wu Y."/>
            <person name="Ma X."/>
            <person name="Pan Z."/>
            <person name="Kale S.D."/>
            <person name="Song Y."/>
            <person name="King H."/>
            <person name="Zhang Q."/>
            <person name="Presley C."/>
            <person name="Deng X."/>
            <person name="Wei C.I."/>
            <person name="Xiao S."/>
        </authorList>
    </citation>
    <scope>NUCLEOTIDE SEQUENCE [LARGE SCALE GENOMIC DNA]</scope>
    <source>
        <strain evidence="15">UCSC1</strain>
    </source>
</reference>
<dbReference type="Proteomes" id="UP000285405">
    <property type="component" value="Unassembled WGS sequence"/>
</dbReference>
<dbReference type="CDD" id="cd01648">
    <property type="entry name" value="TERT"/>
    <property type="match status" value="1"/>
</dbReference>
<keyword evidence="9 13" id="KW-0779">Telomere</keyword>
<evidence type="ECO:0000256" key="1">
    <source>
        <dbReference type="ARBA" id="ARBA00008001"/>
    </source>
</evidence>
<evidence type="ECO:0000256" key="7">
    <source>
        <dbReference type="ARBA" id="ARBA00022723"/>
    </source>
</evidence>
<dbReference type="InterPro" id="IPR003545">
    <property type="entry name" value="Telomerase_RT"/>
</dbReference>
<keyword evidence="5 13" id="KW-0808">Transferase</keyword>
<dbReference type="EC" id="2.7.7.49" evidence="2 13"/>
<keyword evidence="8 13" id="KW-0460">Magnesium</keyword>
<dbReference type="Pfam" id="PF21399">
    <property type="entry name" value="TERT_C"/>
    <property type="match status" value="1"/>
</dbReference>
<dbReference type="GO" id="GO:0000333">
    <property type="term" value="C:telomerase catalytic core complex"/>
    <property type="evidence" value="ECO:0007669"/>
    <property type="project" value="TreeGrafter"/>
</dbReference>
<comment type="similarity">
    <text evidence="1 13">Belongs to the reverse transcriptase family. Telomerase subfamily.</text>
</comment>
<dbReference type="PANTHER" id="PTHR12066:SF0">
    <property type="entry name" value="TELOMERASE REVERSE TRANSCRIPTASE"/>
    <property type="match status" value="1"/>
</dbReference>